<feature type="transmembrane region" description="Helical" evidence="4">
    <location>
        <begin position="359"/>
        <end position="378"/>
    </location>
</feature>
<dbReference type="Proteomes" id="UP000050741">
    <property type="component" value="Unassembled WGS sequence"/>
</dbReference>
<accession>A0A183CCT5</accession>
<evidence type="ECO:0000313" key="6">
    <source>
        <dbReference type="Proteomes" id="UP000050741"/>
    </source>
</evidence>
<dbReference type="InterPro" id="IPR013780">
    <property type="entry name" value="Glyco_hydro_b"/>
</dbReference>
<dbReference type="PANTHER" id="PTHR22762">
    <property type="entry name" value="ALPHA-GLUCOSIDASE"/>
    <property type="match status" value="1"/>
</dbReference>
<comment type="similarity">
    <text evidence="1">Belongs to the glycosyl hydrolase 32 family.</text>
</comment>
<keyword evidence="6" id="KW-1185">Reference proteome</keyword>
<dbReference type="GO" id="GO:0004558">
    <property type="term" value="F:alpha-1,4-glucosidase activity"/>
    <property type="evidence" value="ECO:0007669"/>
    <property type="project" value="TreeGrafter"/>
</dbReference>
<sequence>MYMCPIEVGMVIDEIDQSRQPVAECKKYTSDIWYDFFEINDKPAGAYTLTWTKTTKLSLIYVFEQKTVLREGIRILFISEDAKLPNFEGSYHFRAPFGWINDPSGFNRSKDGLFHLFYQHYPHVKEWNPMHWGHANVDSVHAYLPVNETWYSMSDAHEYGTRITPGYSTFNAPRNTPLPTFLRGGYIIPRQEPDMTTVASRKKPFQLLAGLKPLSCPCTMVATGELFWDDGETIVDDFAAHPYYHIQFSVKATHSATTIVANRTHSSSKEPLPSLEQIVILGHHFTPKLGTATLNGIPVTLDPALSKFVPEKGALTVQCADLIKLDDPAHDVWTLSWHNEGKHGPDAEEENSVGRRETFNVFAIYLLATFVSALALFVRS</sequence>
<evidence type="ECO:0000256" key="2">
    <source>
        <dbReference type="ARBA" id="ARBA00022801"/>
    </source>
</evidence>
<evidence type="ECO:0000256" key="1">
    <source>
        <dbReference type="ARBA" id="ARBA00009902"/>
    </source>
</evidence>
<reference evidence="6" key="1">
    <citation type="submission" date="2014-05" db="EMBL/GenBank/DDBJ databases">
        <title>The genome and life-stage specific transcriptomes of Globodera pallida elucidate key aspects of plant parasitism by a cyst nematode.</title>
        <authorList>
            <person name="Cotton J.A."/>
            <person name="Lilley C.J."/>
            <person name="Jones L.M."/>
            <person name="Kikuchi T."/>
            <person name="Reid A.J."/>
            <person name="Thorpe P."/>
            <person name="Tsai I.J."/>
            <person name="Beasley H."/>
            <person name="Blok V."/>
            <person name="Cock P.J.A."/>
            <person name="Van den Akker S.E."/>
            <person name="Holroyd N."/>
            <person name="Hunt M."/>
            <person name="Mantelin S."/>
            <person name="Naghra H."/>
            <person name="Pain A."/>
            <person name="Palomares-Rius J.E."/>
            <person name="Zarowiecki M."/>
            <person name="Berriman M."/>
            <person name="Jones J.T."/>
            <person name="Urwin P.E."/>
        </authorList>
    </citation>
    <scope>NUCLEOTIDE SEQUENCE [LARGE SCALE GENOMIC DNA]</scope>
    <source>
        <strain evidence="6">Lindley</strain>
    </source>
</reference>
<evidence type="ECO:0000256" key="4">
    <source>
        <dbReference type="SAM" id="Phobius"/>
    </source>
</evidence>
<dbReference type="Gene3D" id="2.115.10.20">
    <property type="entry name" value="Glycosyl hydrolase domain, family 43"/>
    <property type="match status" value="1"/>
</dbReference>
<proteinExistence type="inferred from homology"/>
<dbReference type="WBParaSite" id="GPLIN_001068700">
    <property type="protein sequence ID" value="GPLIN_001068700"/>
    <property type="gene ID" value="GPLIN_001068700"/>
</dbReference>
<dbReference type="InterPro" id="IPR023296">
    <property type="entry name" value="Glyco_hydro_beta-prop_sf"/>
</dbReference>
<dbReference type="InterPro" id="IPR013148">
    <property type="entry name" value="Glyco_hydro_32_N"/>
</dbReference>
<keyword evidence="4" id="KW-0812">Transmembrane</keyword>
<keyword evidence="4" id="KW-0472">Membrane</keyword>
<keyword evidence="2" id="KW-0378">Hydrolase</keyword>
<protein>
    <submittedName>
        <fullName evidence="7">Glyco_hydro_32N domain-containing protein</fullName>
    </submittedName>
</protein>
<reference evidence="7" key="2">
    <citation type="submission" date="2016-06" db="UniProtKB">
        <authorList>
            <consortium name="WormBaseParasite"/>
        </authorList>
    </citation>
    <scope>IDENTIFICATION</scope>
</reference>
<name>A0A183CCT5_GLOPA</name>
<dbReference type="Gene3D" id="2.60.40.1180">
    <property type="entry name" value="Golgi alpha-mannosidase II"/>
    <property type="match status" value="2"/>
</dbReference>
<evidence type="ECO:0000256" key="3">
    <source>
        <dbReference type="ARBA" id="ARBA00023295"/>
    </source>
</evidence>
<keyword evidence="4" id="KW-1133">Transmembrane helix</keyword>
<dbReference type="PANTHER" id="PTHR22762:SF133">
    <property type="entry name" value="P-TYPE DOMAIN-CONTAINING PROTEIN"/>
    <property type="match status" value="1"/>
</dbReference>
<keyword evidence="3" id="KW-0326">Glycosidase</keyword>
<evidence type="ECO:0000313" key="7">
    <source>
        <dbReference type="WBParaSite" id="GPLIN_001068700"/>
    </source>
</evidence>
<feature type="domain" description="Glycosyl hydrolase family 32 N-terminal" evidence="5">
    <location>
        <begin position="92"/>
        <end position="138"/>
    </location>
</feature>
<dbReference type="Pfam" id="PF00251">
    <property type="entry name" value="Glyco_hydro_32N"/>
    <property type="match status" value="1"/>
</dbReference>
<organism evidence="6 7">
    <name type="scientific">Globodera pallida</name>
    <name type="common">Potato cyst nematode worm</name>
    <name type="synonym">Heterodera pallida</name>
    <dbReference type="NCBI Taxonomy" id="36090"/>
    <lineage>
        <taxon>Eukaryota</taxon>
        <taxon>Metazoa</taxon>
        <taxon>Ecdysozoa</taxon>
        <taxon>Nematoda</taxon>
        <taxon>Chromadorea</taxon>
        <taxon>Rhabditida</taxon>
        <taxon>Tylenchina</taxon>
        <taxon>Tylenchomorpha</taxon>
        <taxon>Tylenchoidea</taxon>
        <taxon>Heteroderidae</taxon>
        <taxon>Heteroderinae</taxon>
        <taxon>Globodera</taxon>
    </lineage>
</organism>
<dbReference type="SUPFAM" id="SSF75005">
    <property type="entry name" value="Arabinanase/levansucrase/invertase"/>
    <property type="match status" value="1"/>
</dbReference>
<evidence type="ECO:0000259" key="5">
    <source>
        <dbReference type="Pfam" id="PF00251"/>
    </source>
</evidence>
<dbReference type="AlphaFoldDB" id="A0A183CCT5"/>